<dbReference type="InterPro" id="IPR038513">
    <property type="entry name" value="FAIM1_dom_sf"/>
</dbReference>
<dbReference type="FunFam" id="2.40.128.180:FF:000001">
    <property type="entry name" value="Fas apoptotic inhibitory molecule 1"/>
    <property type="match status" value="1"/>
</dbReference>
<comment type="caution">
    <text evidence="1">The sequence shown here is derived from an EMBL/GenBank/DDBJ whole genome shotgun (WGS) entry which is preliminary data.</text>
</comment>
<dbReference type="Pfam" id="PF06905">
    <property type="entry name" value="FAIM1"/>
    <property type="match status" value="1"/>
</dbReference>
<dbReference type="AlphaFoldDB" id="A0A5N4B5G3"/>
<dbReference type="Proteomes" id="UP000327044">
    <property type="component" value="Unassembled WGS sequence"/>
</dbReference>
<evidence type="ECO:0000313" key="1">
    <source>
        <dbReference type="EMBL" id="KAB0804788.1"/>
    </source>
</evidence>
<dbReference type="GO" id="GO:1902042">
    <property type="term" value="P:negative regulation of extrinsic apoptotic signaling pathway via death domain receptors"/>
    <property type="evidence" value="ECO:0007669"/>
    <property type="project" value="TreeGrafter"/>
</dbReference>
<name>A0A5N4B5G3_PHOPY</name>
<evidence type="ECO:0008006" key="3">
    <source>
        <dbReference type="Google" id="ProtNLM"/>
    </source>
</evidence>
<reference evidence="1 2" key="1">
    <citation type="journal article" date="2018" name="Elife">
        <title>Firefly genomes illuminate parallel origins of bioluminescence in beetles.</title>
        <authorList>
            <person name="Fallon T.R."/>
            <person name="Lower S.E."/>
            <person name="Chang C.H."/>
            <person name="Bessho-Uehara M."/>
            <person name="Martin G.J."/>
            <person name="Bewick A.J."/>
            <person name="Behringer M."/>
            <person name="Debat H.J."/>
            <person name="Wong I."/>
            <person name="Day J.C."/>
            <person name="Suvorov A."/>
            <person name="Silva C.J."/>
            <person name="Stanger-Hall K.F."/>
            <person name="Hall D.W."/>
            <person name="Schmitz R.J."/>
            <person name="Nelson D.R."/>
            <person name="Lewis S.M."/>
            <person name="Shigenobu S."/>
            <person name="Bybee S.M."/>
            <person name="Larracuente A.M."/>
            <person name="Oba Y."/>
            <person name="Weng J.K."/>
        </authorList>
    </citation>
    <scope>NUCLEOTIDE SEQUENCE [LARGE SCALE GENOMIC DNA]</scope>
    <source>
        <strain evidence="1">1611_PpyrPB1</strain>
        <tissue evidence="1">Whole body</tissue>
    </source>
</reference>
<keyword evidence="2" id="KW-1185">Reference proteome</keyword>
<accession>A0A5N4B5G3</accession>
<evidence type="ECO:0000313" key="2">
    <source>
        <dbReference type="Proteomes" id="UP000327044"/>
    </source>
</evidence>
<dbReference type="EMBL" id="VVIM01000001">
    <property type="protein sequence ID" value="KAB0804788.1"/>
    <property type="molecule type" value="Genomic_DNA"/>
</dbReference>
<dbReference type="InParanoid" id="A0A5N4B5G3"/>
<proteinExistence type="predicted"/>
<dbReference type="OrthoDB" id="6262731at2759"/>
<organism evidence="1 2">
    <name type="scientific">Photinus pyralis</name>
    <name type="common">Common eastern firefly</name>
    <name type="synonym">Lampyris pyralis</name>
    <dbReference type="NCBI Taxonomy" id="7054"/>
    <lineage>
        <taxon>Eukaryota</taxon>
        <taxon>Metazoa</taxon>
        <taxon>Ecdysozoa</taxon>
        <taxon>Arthropoda</taxon>
        <taxon>Hexapoda</taxon>
        <taxon>Insecta</taxon>
        <taxon>Pterygota</taxon>
        <taxon>Neoptera</taxon>
        <taxon>Endopterygota</taxon>
        <taxon>Coleoptera</taxon>
        <taxon>Polyphaga</taxon>
        <taxon>Elateriformia</taxon>
        <taxon>Elateroidea</taxon>
        <taxon>Lampyridae</taxon>
        <taxon>Lampyrinae</taxon>
        <taxon>Photinus</taxon>
    </lineage>
</organism>
<dbReference type="FunCoup" id="A0A5N4B5G3">
    <property type="interactions" value="233"/>
</dbReference>
<sequence>MDSISDNDRSNLVAYWSVPLNDGVYTIEFEHGTTTGRRVLRVNGEEILRREWMFKLVGNERFNIGKQAAKCELHVDPLPYFAFSYSLTVDGKSLEKFTEQQNKAMRSWGVLVEGERYRIVLEKQTLDVWLNGQKEEVEHVFTHDGSEINFQLGEAKASIRAVGAVKKEGVIYQLYINDELHEDEPETAE</sequence>
<dbReference type="InterPro" id="IPR010695">
    <property type="entry name" value="FAIM1"/>
</dbReference>
<dbReference type="Gene3D" id="2.40.128.180">
    <property type="match status" value="2"/>
</dbReference>
<gene>
    <name evidence="1" type="ORF">PPYR_01758</name>
</gene>
<protein>
    <recommendedName>
        <fullName evidence="3">Fas apoptotic inhibitory molecule 1</fullName>
    </recommendedName>
</protein>
<dbReference type="PANTHER" id="PTHR13088:SF3">
    <property type="entry name" value="FAS APOPTOTIC INHIBITORY MOLECULE 1"/>
    <property type="match status" value="1"/>
</dbReference>
<dbReference type="PANTHER" id="PTHR13088">
    <property type="entry name" value="FAS APOPTOTIC INHIBITORY MOLECULE FAIM"/>
    <property type="match status" value="1"/>
</dbReference>